<protein>
    <submittedName>
        <fullName evidence="1">Uncharacterized protein</fullName>
    </submittedName>
</protein>
<keyword evidence="2" id="KW-1185">Reference proteome</keyword>
<evidence type="ECO:0000313" key="2">
    <source>
        <dbReference type="Proteomes" id="UP001432180"/>
    </source>
</evidence>
<sequence length="198" mass="23113">MAPPRIWPQELYLPQLDVRLLHREGLLFSGSSLRLSWLHLQRECEIFVRGDQLLVTWGRGYSESVEIIWRQGTLGGRYPSLRCPNFQRSAALIYGHDRFFGCRVFKPVAYRCQSESRYDRTLRRAGKLRERLGWQRGVIQPVGQRPFYMNRTTFERITTQIDELTHQALGVTNKRLEWTIHGLEGRREDAHAVGSTAS</sequence>
<dbReference type="Proteomes" id="UP001432180">
    <property type="component" value="Chromosome"/>
</dbReference>
<gene>
    <name evidence="1" type="ORF">Thiowin_03057</name>
</gene>
<proteinExistence type="predicted"/>
<evidence type="ECO:0000313" key="1">
    <source>
        <dbReference type="EMBL" id="WPL18009.1"/>
    </source>
</evidence>
<organism evidence="1 2">
    <name type="scientific">Thiorhodovibrio winogradskyi</name>
    <dbReference type="NCBI Taxonomy" id="77007"/>
    <lineage>
        <taxon>Bacteria</taxon>
        <taxon>Pseudomonadati</taxon>
        <taxon>Pseudomonadota</taxon>
        <taxon>Gammaproteobacteria</taxon>
        <taxon>Chromatiales</taxon>
        <taxon>Chromatiaceae</taxon>
        <taxon>Thiorhodovibrio</taxon>
    </lineage>
</organism>
<accession>A0ABZ0SBU6</accession>
<reference evidence="1 2" key="1">
    <citation type="journal article" date="2023" name="Microorganisms">
        <title>Thiorhodovibrio frisius and Trv. litoralis spp. nov., Two Novel Members from a Clade of Fastidious Purple Sulfur Bacteria That Exhibit Unique Red-Shifted Light-Harvesting Capabilities.</title>
        <authorList>
            <person name="Methner A."/>
            <person name="Kuzyk S.B."/>
            <person name="Petersen J."/>
            <person name="Bauer S."/>
            <person name="Brinkmann H."/>
            <person name="Sichau K."/>
            <person name="Wanner G."/>
            <person name="Wolf J."/>
            <person name="Neumann-Schaal M."/>
            <person name="Henke P."/>
            <person name="Tank M."/>
            <person name="Sproer C."/>
            <person name="Bunk B."/>
            <person name="Overmann J."/>
        </authorList>
    </citation>
    <scope>NUCLEOTIDE SEQUENCE [LARGE SCALE GENOMIC DNA]</scope>
    <source>
        <strain evidence="1 2">DSM 6702</strain>
    </source>
</reference>
<name>A0ABZ0SBU6_9GAMM</name>
<dbReference type="EMBL" id="CP121472">
    <property type="protein sequence ID" value="WPL18009.1"/>
    <property type="molecule type" value="Genomic_DNA"/>
</dbReference>